<reference evidence="1 2" key="1">
    <citation type="submission" date="2020-01" db="EMBL/GenBank/DDBJ databases">
        <title>Draft Genome Analysis of Muricauda sp. HICW Isolated from coastal seawater of PR China.</title>
        <authorList>
            <person name="Chen M.-X."/>
        </authorList>
    </citation>
    <scope>NUCLEOTIDE SEQUENCE [LARGE SCALE GENOMIC DNA]</scope>
    <source>
        <strain evidence="1 2">HICW</strain>
    </source>
</reference>
<dbReference type="RefSeq" id="WP_176621213.1">
    <property type="nucleotide sequence ID" value="NZ_WYET01000009.1"/>
</dbReference>
<comment type="caution">
    <text evidence="1">The sequence shown here is derived from an EMBL/GenBank/DDBJ whole genome shotgun (WGS) entry which is preliminary data.</text>
</comment>
<accession>A0A850NN60</accession>
<evidence type="ECO:0000313" key="1">
    <source>
        <dbReference type="EMBL" id="NVN19698.1"/>
    </source>
</evidence>
<dbReference type="Proteomes" id="UP000558089">
    <property type="component" value="Unassembled WGS sequence"/>
</dbReference>
<evidence type="ECO:0000313" key="2">
    <source>
        <dbReference type="Proteomes" id="UP000558089"/>
    </source>
</evidence>
<keyword evidence="2" id="KW-1185">Reference proteome</keyword>
<dbReference type="AlphaFoldDB" id="A0A850NN60"/>
<proteinExistence type="predicted"/>
<organism evidence="1 2">
    <name type="scientific">Flagellimonas chongwuensis</name>
    <dbReference type="NCBI Taxonomy" id="2697365"/>
    <lineage>
        <taxon>Bacteria</taxon>
        <taxon>Pseudomonadati</taxon>
        <taxon>Bacteroidota</taxon>
        <taxon>Flavobacteriia</taxon>
        <taxon>Flavobacteriales</taxon>
        <taxon>Flavobacteriaceae</taxon>
        <taxon>Flagellimonas</taxon>
    </lineage>
</organism>
<name>A0A850NN60_9FLAO</name>
<dbReference type="EMBL" id="WYET01000009">
    <property type="protein sequence ID" value="NVN19698.1"/>
    <property type="molecule type" value="Genomic_DNA"/>
</dbReference>
<gene>
    <name evidence="1" type="ORF">GUA46_15225</name>
</gene>
<protein>
    <submittedName>
        <fullName evidence="1">Uncharacterized protein</fullName>
    </submittedName>
</protein>
<sequence length="56" mass="6421">MDLTTHREEVPDPLGRDVRTYLGPARTALAFFVLNYIQEKRLQSVKSFLILKGKST</sequence>